<sequence>MSIRLQVLKRLSILLVVFFSLYVLRSPRRSSRSLPEETRETSDAQIPAGRAQKEGLDSATFREPYKIAIGAFYAICVQRAFETSIQTLDRSPLDVTFHAGNPDINVTPQQIVLICQLLAMLIWMGLYYINNVRIYLLIPEAKPFRRKVTHVVLTVALAQFYFLGATIGSPSVNQLLLILGILVTDAVFPLVIGAVRSRRTRFIWVVRGSAQTAFVLWILLFVPASHYGQVRWSVIMLLLMLVQLIVIAPLESHYVRKRSRLA</sequence>
<comment type="caution">
    <text evidence="3">The sequence shown here is derived from an EMBL/GenBank/DDBJ whole genome shotgun (WGS) entry which is preliminary data.</text>
</comment>
<feature type="transmembrane region" description="Helical" evidence="2">
    <location>
        <begin position="7"/>
        <end position="24"/>
    </location>
</feature>
<feature type="transmembrane region" description="Helical" evidence="2">
    <location>
        <begin position="111"/>
        <end position="129"/>
    </location>
</feature>
<name>A0ABW6LFD8_9ACTN</name>
<feature type="region of interest" description="Disordered" evidence="1">
    <location>
        <begin position="32"/>
        <end position="55"/>
    </location>
</feature>
<dbReference type="EMBL" id="JBIAFP010000009">
    <property type="protein sequence ID" value="MFE9226509.1"/>
    <property type="molecule type" value="Genomic_DNA"/>
</dbReference>
<dbReference type="RefSeq" id="WP_358279035.1">
    <property type="nucleotide sequence ID" value="NZ_JBEYGJ010000004.1"/>
</dbReference>
<accession>A0ABW6LFD8</accession>
<keyword evidence="2" id="KW-0472">Membrane</keyword>
<keyword evidence="4" id="KW-1185">Reference proteome</keyword>
<evidence type="ECO:0000256" key="2">
    <source>
        <dbReference type="SAM" id="Phobius"/>
    </source>
</evidence>
<reference evidence="3 4" key="1">
    <citation type="submission" date="2024-10" db="EMBL/GenBank/DDBJ databases">
        <title>The Natural Products Discovery Center: Release of the First 8490 Sequenced Strains for Exploring Actinobacteria Biosynthetic Diversity.</title>
        <authorList>
            <person name="Kalkreuter E."/>
            <person name="Kautsar S.A."/>
            <person name="Yang D."/>
            <person name="Bader C.D."/>
            <person name="Teijaro C.N."/>
            <person name="Fluegel L."/>
            <person name="Davis C.M."/>
            <person name="Simpson J.R."/>
            <person name="Lauterbach L."/>
            <person name="Steele A.D."/>
            <person name="Gui C."/>
            <person name="Meng S."/>
            <person name="Li G."/>
            <person name="Viehrig K."/>
            <person name="Ye F."/>
            <person name="Su P."/>
            <person name="Kiefer A.F."/>
            <person name="Nichols A."/>
            <person name="Cepeda A.J."/>
            <person name="Yan W."/>
            <person name="Fan B."/>
            <person name="Jiang Y."/>
            <person name="Adhikari A."/>
            <person name="Zheng C.-J."/>
            <person name="Schuster L."/>
            <person name="Cowan T.M."/>
            <person name="Smanski M.J."/>
            <person name="Chevrette M.G."/>
            <person name="De Carvalho L.P.S."/>
            <person name="Shen B."/>
        </authorList>
    </citation>
    <scope>NUCLEOTIDE SEQUENCE [LARGE SCALE GENOMIC DNA]</scope>
    <source>
        <strain evidence="3 4">NPDC007066</strain>
    </source>
</reference>
<keyword evidence="2" id="KW-1133">Transmembrane helix</keyword>
<organism evidence="3 4">
    <name type="scientific">Streptomyces massasporeus</name>
    <dbReference type="NCBI Taxonomy" id="67324"/>
    <lineage>
        <taxon>Bacteria</taxon>
        <taxon>Bacillati</taxon>
        <taxon>Actinomycetota</taxon>
        <taxon>Actinomycetes</taxon>
        <taxon>Kitasatosporales</taxon>
        <taxon>Streptomycetaceae</taxon>
        <taxon>Streptomyces</taxon>
    </lineage>
</organism>
<feature type="transmembrane region" description="Helical" evidence="2">
    <location>
        <begin position="175"/>
        <end position="195"/>
    </location>
</feature>
<protein>
    <submittedName>
        <fullName evidence="3">Uncharacterized protein</fullName>
    </submittedName>
</protein>
<keyword evidence="2" id="KW-0812">Transmembrane</keyword>
<evidence type="ECO:0000256" key="1">
    <source>
        <dbReference type="SAM" id="MobiDB-lite"/>
    </source>
</evidence>
<feature type="transmembrane region" description="Helical" evidence="2">
    <location>
        <begin position="202"/>
        <end position="224"/>
    </location>
</feature>
<dbReference type="Proteomes" id="UP001601288">
    <property type="component" value="Unassembled WGS sequence"/>
</dbReference>
<proteinExistence type="predicted"/>
<evidence type="ECO:0000313" key="3">
    <source>
        <dbReference type="EMBL" id="MFE9226509.1"/>
    </source>
</evidence>
<evidence type="ECO:0000313" key="4">
    <source>
        <dbReference type="Proteomes" id="UP001601288"/>
    </source>
</evidence>
<feature type="transmembrane region" description="Helical" evidence="2">
    <location>
        <begin position="150"/>
        <end position="169"/>
    </location>
</feature>
<feature type="transmembrane region" description="Helical" evidence="2">
    <location>
        <begin position="230"/>
        <end position="250"/>
    </location>
</feature>
<gene>
    <name evidence="3" type="ORF">ACFYM3_18085</name>
</gene>